<accession>A0A4U1CQL2</accession>
<dbReference type="EMBL" id="SWBR01000002">
    <property type="protein sequence ID" value="TKC10397.1"/>
    <property type="molecule type" value="Genomic_DNA"/>
</dbReference>
<dbReference type="Proteomes" id="UP000309488">
    <property type="component" value="Unassembled WGS sequence"/>
</dbReference>
<protein>
    <submittedName>
        <fullName evidence="1">Uncharacterized protein</fullName>
    </submittedName>
</protein>
<name>A0A4U1CQL2_9SPHI</name>
<dbReference type="RefSeq" id="WP_136840195.1">
    <property type="nucleotide sequence ID" value="NZ_SWBR01000002.1"/>
</dbReference>
<organism evidence="1 2">
    <name type="scientific">Pedobacter polaris</name>
    <dbReference type="NCBI Taxonomy" id="2571273"/>
    <lineage>
        <taxon>Bacteria</taxon>
        <taxon>Pseudomonadati</taxon>
        <taxon>Bacteroidota</taxon>
        <taxon>Sphingobacteriia</taxon>
        <taxon>Sphingobacteriales</taxon>
        <taxon>Sphingobacteriaceae</taxon>
        <taxon>Pedobacter</taxon>
    </lineage>
</organism>
<reference evidence="1 2" key="1">
    <citation type="submission" date="2019-04" db="EMBL/GenBank/DDBJ databases">
        <title>Pedobacter sp. RP-3-22 sp. nov., isolated from Arctic soil.</title>
        <authorList>
            <person name="Dahal R.H."/>
            <person name="Kim D.-U."/>
        </authorList>
    </citation>
    <scope>NUCLEOTIDE SEQUENCE [LARGE SCALE GENOMIC DNA]</scope>
    <source>
        <strain evidence="1 2">RP-3-22</strain>
    </source>
</reference>
<keyword evidence="2" id="KW-1185">Reference proteome</keyword>
<dbReference type="OrthoDB" id="772985at2"/>
<comment type="caution">
    <text evidence="1">The sequence shown here is derived from an EMBL/GenBank/DDBJ whole genome shotgun (WGS) entry which is preliminary data.</text>
</comment>
<proteinExistence type="predicted"/>
<dbReference type="AlphaFoldDB" id="A0A4U1CQL2"/>
<evidence type="ECO:0000313" key="2">
    <source>
        <dbReference type="Proteomes" id="UP000309488"/>
    </source>
</evidence>
<evidence type="ECO:0000313" key="1">
    <source>
        <dbReference type="EMBL" id="TKC10397.1"/>
    </source>
</evidence>
<gene>
    <name evidence="1" type="ORF">FA048_09410</name>
</gene>
<sequence>MVKIDYLCDIFENQLPLLFTLLQGDVSEVFYICVGDQLVGTINKVTDGWEQIGGGKMPDEFISKIGKFIDHECLNPA</sequence>